<dbReference type="PANTHER" id="PTHR22846:SF2">
    <property type="entry name" value="F-BOX-LIKE_WD REPEAT-CONTAINING PROTEIN EBI"/>
    <property type="match status" value="1"/>
</dbReference>
<evidence type="ECO:0008006" key="8">
    <source>
        <dbReference type="Google" id="ProtNLM"/>
    </source>
</evidence>
<dbReference type="Gene3D" id="1.20.960.30">
    <property type="match status" value="1"/>
</dbReference>
<keyword evidence="3" id="KW-0677">Repeat</keyword>
<evidence type="ECO:0000313" key="7">
    <source>
        <dbReference type="Proteomes" id="UP000266723"/>
    </source>
</evidence>
<gene>
    <name evidence="6" type="ORF">DY000_02024044</name>
</gene>
<dbReference type="Proteomes" id="UP000266723">
    <property type="component" value="Unassembled WGS sequence"/>
</dbReference>
<evidence type="ECO:0000256" key="4">
    <source>
        <dbReference type="ARBA" id="ARBA00023242"/>
    </source>
</evidence>
<evidence type="ECO:0000313" key="6">
    <source>
        <dbReference type="EMBL" id="KAF3590780.1"/>
    </source>
</evidence>
<feature type="compositionally biased region" description="Basic and acidic residues" evidence="5">
    <location>
        <begin position="101"/>
        <end position="172"/>
    </location>
</feature>
<dbReference type="PANTHER" id="PTHR22846">
    <property type="entry name" value="WD40 REPEAT PROTEIN"/>
    <property type="match status" value="1"/>
</dbReference>
<name>A0ABQ7E2A4_BRACR</name>
<feature type="region of interest" description="Disordered" evidence="5">
    <location>
        <begin position="101"/>
        <end position="176"/>
    </location>
</feature>
<accession>A0ABQ7E2A4</accession>
<evidence type="ECO:0000256" key="5">
    <source>
        <dbReference type="SAM" id="MobiDB-lite"/>
    </source>
</evidence>
<dbReference type="PROSITE" id="PS50896">
    <property type="entry name" value="LISH"/>
    <property type="match status" value="1"/>
</dbReference>
<evidence type="ECO:0000256" key="1">
    <source>
        <dbReference type="ARBA" id="ARBA00004123"/>
    </source>
</evidence>
<reference evidence="6 7" key="1">
    <citation type="journal article" date="2020" name="BMC Genomics">
        <title>Intraspecific diversification of the crop wild relative Brassica cretica Lam. using demographic model selection.</title>
        <authorList>
            <person name="Kioukis A."/>
            <person name="Michalopoulou V.A."/>
            <person name="Briers L."/>
            <person name="Pirintsos S."/>
            <person name="Studholme D.J."/>
            <person name="Pavlidis P."/>
            <person name="Sarris P.F."/>
        </authorList>
    </citation>
    <scope>NUCLEOTIDE SEQUENCE [LARGE SCALE GENOMIC DNA]</scope>
    <source>
        <strain evidence="7">cv. PFS-1207/04</strain>
    </source>
</reference>
<comment type="caution">
    <text evidence="6">The sequence shown here is derived from an EMBL/GenBank/DDBJ whole genome shotgun (WGS) entry which is preliminary data.</text>
</comment>
<keyword evidence="7" id="KW-1185">Reference proteome</keyword>
<organism evidence="6 7">
    <name type="scientific">Brassica cretica</name>
    <name type="common">Mustard</name>
    <dbReference type="NCBI Taxonomy" id="69181"/>
    <lineage>
        <taxon>Eukaryota</taxon>
        <taxon>Viridiplantae</taxon>
        <taxon>Streptophyta</taxon>
        <taxon>Embryophyta</taxon>
        <taxon>Tracheophyta</taxon>
        <taxon>Spermatophyta</taxon>
        <taxon>Magnoliopsida</taxon>
        <taxon>eudicotyledons</taxon>
        <taxon>Gunneridae</taxon>
        <taxon>Pentapetalae</taxon>
        <taxon>rosids</taxon>
        <taxon>malvids</taxon>
        <taxon>Brassicales</taxon>
        <taxon>Brassicaceae</taxon>
        <taxon>Brassiceae</taxon>
        <taxon>Brassica</taxon>
    </lineage>
</organism>
<evidence type="ECO:0000256" key="2">
    <source>
        <dbReference type="ARBA" id="ARBA00022574"/>
    </source>
</evidence>
<dbReference type="InterPro" id="IPR045183">
    <property type="entry name" value="Ebi-like"/>
</dbReference>
<comment type="subcellular location">
    <subcellularLocation>
        <location evidence="1">Nucleus</location>
    </subcellularLocation>
</comment>
<dbReference type="SMART" id="SM00667">
    <property type="entry name" value="LisH"/>
    <property type="match status" value="1"/>
</dbReference>
<protein>
    <recommendedName>
        <fullName evidence="8">LisH domain-containing protein</fullName>
    </recommendedName>
</protein>
<sequence length="198" mass="23348">MSSLTSVELNFLIFRYLQESGFTHAAFTLGYEAGINKCNIDGNMVPLGALVKFVQKGLQYMEMEANLSNGAADIDEDFSFFQPLDLISKDVNELQVMLRESKRKERDKEKDRERSKENEKEVEREHDGDRSRMKDKDRHEKQKEREREREKMERENEREREKIEREALEGERLNNAMHIDQIPPSNALLLKRRCLIPS</sequence>
<evidence type="ECO:0000256" key="3">
    <source>
        <dbReference type="ARBA" id="ARBA00022737"/>
    </source>
</evidence>
<proteinExistence type="predicted"/>
<keyword evidence="2" id="KW-0853">WD repeat</keyword>
<dbReference type="InterPro" id="IPR006594">
    <property type="entry name" value="LisH"/>
</dbReference>
<keyword evidence="4" id="KW-0539">Nucleus</keyword>
<dbReference type="Pfam" id="PF08513">
    <property type="entry name" value="LisH"/>
    <property type="match status" value="1"/>
</dbReference>
<dbReference type="EMBL" id="QGKV02000299">
    <property type="protein sequence ID" value="KAF3590780.1"/>
    <property type="molecule type" value="Genomic_DNA"/>
</dbReference>